<dbReference type="AlphaFoldDB" id="A0A0F7TRN1"/>
<evidence type="ECO:0000256" key="3">
    <source>
        <dbReference type="ARBA" id="ARBA00022801"/>
    </source>
</evidence>
<sequence length="422" mass="47849">MTTISSFTIAVPDSQIDQLHKKLEHATFPDEFDTAGWGMGVPPAEMKRLVTLWREKFDWRAQESKLNEQLQQYKVPISVDGFGELDIHVIHHRSGKSNAIPLLFIHGWPGSFLEATKLIPLLMKEDGGPAFDIVVPSLPNFGFSQGVSKKGFGLAQYAETLHKVMIALKYDEYVIQGGDWGSMIARAMAQLYAKHIQAIHLNFIPVIPPYPWRSPLRFLQSLASVPFSTKDRAYIARTMDYLTRGNAYMKQQESRPETLGYGLQDSPVALLAWIYDKLHIWSDEYQWTDEEILTWVSTYYFSRAGPAASIRIYYEASAKKPEHSGSTGIQVDQVKNWITLEQVLAAHAPPNIRFAVAQFKEEILMWPMAWYHAIGNVVKEKEFDRGGHFAAWEVPELLAGDLKEFFGRDGAAYEAVQGKDGY</sequence>
<dbReference type="PIRSF" id="PIRSF001112">
    <property type="entry name" value="Epoxide_hydrolase"/>
    <property type="match status" value="1"/>
</dbReference>
<name>A0A0F7TRN1_PENBI</name>
<evidence type="ECO:0000313" key="5">
    <source>
        <dbReference type="EMBL" id="CEJ59384.1"/>
    </source>
</evidence>
<keyword evidence="3 5" id="KW-0378">Hydrolase</keyword>
<dbReference type="GO" id="GO:0017000">
    <property type="term" value="P:antibiotic biosynthetic process"/>
    <property type="evidence" value="ECO:0007669"/>
    <property type="project" value="UniProtKB-ARBA"/>
</dbReference>
<dbReference type="STRING" id="104259.A0A0F7TRN1"/>
<evidence type="ECO:0000256" key="2">
    <source>
        <dbReference type="ARBA" id="ARBA00022797"/>
    </source>
</evidence>
<dbReference type="GO" id="GO:0097176">
    <property type="term" value="P:epoxide metabolic process"/>
    <property type="evidence" value="ECO:0007669"/>
    <property type="project" value="TreeGrafter"/>
</dbReference>
<accession>A0A0F7TRN1</accession>
<organism evidence="5 6">
    <name type="scientific">Penicillium brasilianum</name>
    <dbReference type="NCBI Taxonomy" id="104259"/>
    <lineage>
        <taxon>Eukaryota</taxon>
        <taxon>Fungi</taxon>
        <taxon>Dikarya</taxon>
        <taxon>Ascomycota</taxon>
        <taxon>Pezizomycotina</taxon>
        <taxon>Eurotiomycetes</taxon>
        <taxon>Eurotiomycetidae</taxon>
        <taxon>Eurotiales</taxon>
        <taxon>Aspergillaceae</taxon>
        <taxon>Penicillium</taxon>
    </lineage>
</organism>
<dbReference type="Proteomes" id="UP000042958">
    <property type="component" value="Unassembled WGS sequence"/>
</dbReference>
<dbReference type="InterPro" id="IPR029058">
    <property type="entry name" value="AB_hydrolase_fold"/>
</dbReference>
<keyword evidence="2" id="KW-0058">Aromatic hydrocarbons catabolism</keyword>
<dbReference type="SUPFAM" id="SSF53474">
    <property type="entry name" value="alpha/beta-Hydrolases"/>
    <property type="match status" value="1"/>
</dbReference>
<dbReference type="InterPro" id="IPR016292">
    <property type="entry name" value="Epoxide_hydrolase"/>
</dbReference>
<gene>
    <name evidence="5" type="ORF">PMG11_08009</name>
</gene>
<evidence type="ECO:0000313" key="6">
    <source>
        <dbReference type="Proteomes" id="UP000042958"/>
    </source>
</evidence>
<protein>
    <submittedName>
        <fullName evidence="5">Putative Epoxide hydrolase</fullName>
    </submittedName>
</protein>
<dbReference type="InterPro" id="IPR010497">
    <property type="entry name" value="Epoxide_hydro_N"/>
</dbReference>
<feature type="domain" description="Epoxide hydrolase N-terminal" evidence="4">
    <location>
        <begin position="4"/>
        <end position="114"/>
    </location>
</feature>
<dbReference type="OrthoDB" id="7130006at2759"/>
<dbReference type="Pfam" id="PF06441">
    <property type="entry name" value="EHN"/>
    <property type="match status" value="1"/>
</dbReference>
<dbReference type="GO" id="GO:0072330">
    <property type="term" value="P:monocarboxylic acid biosynthetic process"/>
    <property type="evidence" value="ECO:0007669"/>
    <property type="project" value="UniProtKB-ARBA"/>
</dbReference>
<dbReference type="PANTHER" id="PTHR21661">
    <property type="entry name" value="EPOXIDE HYDROLASE 1-RELATED"/>
    <property type="match status" value="1"/>
</dbReference>
<proteinExistence type="inferred from homology"/>
<comment type="similarity">
    <text evidence="1">Belongs to the peptidase S33 family.</text>
</comment>
<dbReference type="GO" id="GO:0004301">
    <property type="term" value="F:epoxide hydrolase activity"/>
    <property type="evidence" value="ECO:0007669"/>
    <property type="project" value="TreeGrafter"/>
</dbReference>
<evidence type="ECO:0000259" key="4">
    <source>
        <dbReference type="Pfam" id="PF06441"/>
    </source>
</evidence>
<evidence type="ECO:0000256" key="1">
    <source>
        <dbReference type="ARBA" id="ARBA00010088"/>
    </source>
</evidence>
<dbReference type="PANTHER" id="PTHR21661:SF35">
    <property type="entry name" value="EPOXIDE HYDROLASE"/>
    <property type="match status" value="1"/>
</dbReference>
<reference evidence="6" key="1">
    <citation type="journal article" date="2015" name="Genome Announc.">
        <title>Draft genome sequence of the fungus Penicillium brasilianum MG11.</title>
        <authorList>
            <person name="Horn F."/>
            <person name="Linde J."/>
            <person name="Mattern D.J."/>
            <person name="Walther G."/>
            <person name="Guthke R."/>
            <person name="Brakhage A.A."/>
            <person name="Valiante V."/>
        </authorList>
    </citation>
    <scope>NUCLEOTIDE SEQUENCE [LARGE SCALE GENOMIC DNA]</scope>
    <source>
        <strain evidence="6">MG11</strain>
    </source>
</reference>
<dbReference type="EMBL" id="CDHK01000007">
    <property type="protein sequence ID" value="CEJ59384.1"/>
    <property type="molecule type" value="Genomic_DNA"/>
</dbReference>
<dbReference type="InterPro" id="IPR000639">
    <property type="entry name" value="Epox_hydrolase-like"/>
</dbReference>
<keyword evidence="6" id="KW-1185">Reference proteome</keyword>
<dbReference type="PRINTS" id="PR00412">
    <property type="entry name" value="EPOXHYDRLASE"/>
</dbReference>
<dbReference type="Gene3D" id="3.40.50.1820">
    <property type="entry name" value="alpha/beta hydrolase"/>
    <property type="match status" value="1"/>
</dbReference>